<protein>
    <recommendedName>
        <fullName evidence="4">Peptidase aspartic putative domain-containing protein</fullName>
    </recommendedName>
</protein>
<evidence type="ECO:0000313" key="3">
    <source>
        <dbReference type="Proteomes" id="UP000801492"/>
    </source>
</evidence>
<dbReference type="InterPro" id="IPR043502">
    <property type="entry name" value="DNA/RNA_pol_sf"/>
</dbReference>
<keyword evidence="3" id="KW-1185">Reference proteome</keyword>
<evidence type="ECO:0000313" key="2">
    <source>
        <dbReference type="EMBL" id="KAF2886628.1"/>
    </source>
</evidence>
<dbReference type="AlphaFoldDB" id="A0A8K0CFZ7"/>
<dbReference type="Pfam" id="PF03564">
    <property type="entry name" value="DUF1759"/>
    <property type="match status" value="1"/>
</dbReference>
<comment type="caution">
    <text evidence="2">The sequence shown here is derived from an EMBL/GenBank/DDBJ whole genome shotgun (WGS) entry which is preliminary data.</text>
</comment>
<proteinExistence type="predicted"/>
<sequence>MANVKEQLKVLHVKRGSIKSQITLFEKVLGSSENNLTIEKIKNLSERLNKVEKLFDSFNEVQSEIECLTYETQETYNQEINERELFQDFYFSLVTKAKILVNSVSEQGQAEPSGLSQVNSQCTSQALRVKHSFRLPPVNLPVFEGTFTTWRSFYDLFNSLIHLNDDLNDVQKLTYLKSYLKGEPLALIATLETTESNYKIAWETLNKRYDNNHVQTILNIPAIPRESATSLRELIDTLQNHLNCLRSLGQPVDSWNALLIPIVIGKLDNLTIKEWETKLNNELKLEDDANKNDNVPSMSQLLDFLVNKQNTLEILSNKKGMEISKGQSPHTQPNKCTAKVYTALESLLCLNCKQQHVIQNCESFLKLNAQSRNKRARELKVYLNCLRGGHCLSNCNSRSTCKKCHRKHHTLIHLEVNKANKTISIPQLIVNENTITDTSNQTNSTTSLSSSTLNAQTLLSTAMVKVNDTKHNSHQIRVLLDSASQSNFVSEGLCDKSKLKETPIAMNVISIGQGTIDISHKVMLAFNSCCNNYKGTISCLVVPQISSALPTHTFNRNAIEIPPNIKLADPRFNESRPIDVLLDAGIFWSLLSVGQVKVNQLILPKSKLRWLISGELVNQRFISDQTRASFLSLNELDHKLERFWQVDEFTSNDHILTNDEEYCKDYFRKTTTRDEAGKFIVKIPFKPSVHNELCNSYDVALARLKNLERRFETNPVLKQNYIKFMQEYQRLNHMSKIENNNDNAFYLPHHAIIRESSETTKLRVVFDGSCKLEAGLSINEAQFTGPSLQNGILSIIARFRLHQYVFTADVEKMYRLAWVHPEHRRYQRILWRETTNDEICTYELNTVTYGTTSAPYLAIRCLIQIALDNQDYYPLESQKGYSASNLKRKVWETHGAGSEDQYLQHHISLEIGMTFLETLFHLLACCALKADASVEVVTNVGKVIQSSKQLFSNI</sequence>
<accession>A0A8K0CFZ7</accession>
<name>A0A8K0CFZ7_IGNLU</name>
<dbReference type="EMBL" id="VTPC01087081">
    <property type="protein sequence ID" value="KAF2886628.1"/>
    <property type="molecule type" value="Genomic_DNA"/>
</dbReference>
<organism evidence="2 3">
    <name type="scientific">Ignelater luminosus</name>
    <name type="common">Cucubano</name>
    <name type="synonym">Pyrophorus luminosus</name>
    <dbReference type="NCBI Taxonomy" id="2038154"/>
    <lineage>
        <taxon>Eukaryota</taxon>
        <taxon>Metazoa</taxon>
        <taxon>Ecdysozoa</taxon>
        <taxon>Arthropoda</taxon>
        <taxon>Hexapoda</taxon>
        <taxon>Insecta</taxon>
        <taxon>Pterygota</taxon>
        <taxon>Neoptera</taxon>
        <taxon>Endopterygota</taxon>
        <taxon>Coleoptera</taxon>
        <taxon>Polyphaga</taxon>
        <taxon>Elateriformia</taxon>
        <taxon>Elateroidea</taxon>
        <taxon>Elateridae</taxon>
        <taxon>Agrypninae</taxon>
        <taxon>Pyrophorini</taxon>
        <taxon>Ignelater</taxon>
    </lineage>
</organism>
<dbReference type="PANTHER" id="PTHR47331:SF5">
    <property type="entry name" value="RIBONUCLEASE H"/>
    <property type="match status" value="1"/>
</dbReference>
<gene>
    <name evidence="2" type="ORF">ILUMI_19545</name>
</gene>
<dbReference type="OrthoDB" id="6715895at2759"/>
<dbReference type="GO" id="GO:0071897">
    <property type="term" value="P:DNA biosynthetic process"/>
    <property type="evidence" value="ECO:0007669"/>
    <property type="project" value="UniProtKB-ARBA"/>
</dbReference>
<keyword evidence="1" id="KW-0175">Coiled coil</keyword>
<dbReference type="InterPro" id="IPR005312">
    <property type="entry name" value="DUF1759"/>
</dbReference>
<evidence type="ECO:0000256" key="1">
    <source>
        <dbReference type="SAM" id="Coils"/>
    </source>
</evidence>
<dbReference type="SUPFAM" id="SSF56672">
    <property type="entry name" value="DNA/RNA polymerases"/>
    <property type="match status" value="1"/>
</dbReference>
<dbReference type="Proteomes" id="UP000801492">
    <property type="component" value="Unassembled WGS sequence"/>
</dbReference>
<feature type="coiled-coil region" evidence="1">
    <location>
        <begin position="34"/>
        <end position="61"/>
    </location>
</feature>
<evidence type="ECO:0008006" key="4">
    <source>
        <dbReference type="Google" id="ProtNLM"/>
    </source>
</evidence>
<dbReference type="PANTHER" id="PTHR47331">
    <property type="entry name" value="PHD-TYPE DOMAIN-CONTAINING PROTEIN"/>
    <property type="match status" value="1"/>
</dbReference>
<reference evidence="2" key="1">
    <citation type="submission" date="2019-08" db="EMBL/GenBank/DDBJ databases">
        <title>The genome of the North American firefly Photinus pyralis.</title>
        <authorList>
            <consortium name="Photinus pyralis genome working group"/>
            <person name="Fallon T.R."/>
            <person name="Sander Lower S.E."/>
            <person name="Weng J.-K."/>
        </authorList>
    </citation>
    <scope>NUCLEOTIDE SEQUENCE</scope>
    <source>
        <strain evidence="2">TRF0915ILg1</strain>
        <tissue evidence="2">Whole body</tissue>
    </source>
</reference>